<comment type="caution">
    <text evidence="2">The sequence shown here is derived from an EMBL/GenBank/DDBJ whole genome shotgun (WGS) entry which is preliminary data.</text>
</comment>
<dbReference type="EMBL" id="CAMXCT030002291">
    <property type="protein sequence ID" value="CAL4784420.1"/>
    <property type="molecule type" value="Genomic_DNA"/>
</dbReference>
<evidence type="ECO:0000256" key="1">
    <source>
        <dbReference type="SAM" id="MobiDB-lite"/>
    </source>
</evidence>
<reference evidence="2" key="1">
    <citation type="submission" date="2022-10" db="EMBL/GenBank/DDBJ databases">
        <authorList>
            <person name="Chen Y."/>
            <person name="Dougan E. K."/>
            <person name="Chan C."/>
            <person name="Rhodes N."/>
            <person name="Thang M."/>
        </authorList>
    </citation>
    <scope>NUCLEOTIDE SEQUENCE</scope>
</reference>
<name>A0A9P1CTH1_9DINO</name>
<dbReference type="InterPro" id="IPR035969">
    <property type="entry name" value="Rab-GAP_TBC_sf"/>
</dbReference>
<feature type="region of interest" description="Disordered" evidence="1">
    <location>
        <begin position="310"/>
        <end position="353"/>
    </location>
</feature>
<sequence>MAFPAMVMSWESWEWLEIVISNREPAKKEIIWETHLLWDGLLASAGQSLPATLQYEGLGPAVSEAAEASRQLPLLDFLAAALLLRMRRELLRLDQTECLRRLLRSCSEDRAAELLVEAKRLTTGALSRAPPAPLKQASHVQSPPTAPAAPAARLGEANDEDPLRRGQQFISAAAQSAQGLLQAGRQAYAKLSDQAVAKSPAVQDPRGASTGTRSPGLTQSIANWVDIDLWSDKASGPQDELSELRQRARNAEQERDEIKRKANEFITKKKAEFAAQLAERDQKIAELTAKLAEAQAALARGAEVGPVAAETEVAAATPGSSAAADSPEDSAPAAPDSAASVPSEVLEEMANDI</sequence>
<feature type="compositionally biased region" description="Low complexity" evidence="1">
    <location>
        <begin position="310"/>
        <end position="344"/>
    </location>
</feature>
<organism evidence="2">
    <name type="scientific">Cladocopium goreaui</name>
    <dbReference type="NCBI Taxonomy" id="2562237"/>
    <lineage>
        <taxon>Eukaryota</taxon>
        <taxon>Sar</taxon>
        <taxon>Alveolata</taxon>
        <taxon>Dinophyceae</taxon>
        <taxon>Suessiales</taxon>
        <taxon>Symbiodiniaceae</taxon>
        <taxon>Cladocopium</taxon>
    </lineage>
</organism>
<keyword evidence="4" id="KW-1185">Reference proteome</keyword>
<feature type="compositionally biased region" description="Basic and acidic residues" evidence="1">
    <location>
        <begin position="242"/>
        <end position="256"/>
    </location>
</feature>
<evidence type="ECO:0000313" key="3">
    <source>
        <dbReference type="EMBL" id="CAL1150483.1"/>
    </source>
</evidence>
<evidence type="ECO:0000313" key="2">
    <source>
        <dbReference type="EMBL" id="CAI3997108.1"/>
    </source>
</evidence>
<dbReference type="Gene3D" id="1.10.472.80">
    <property type="entry name" value="Ypt/Rab-GAP domain of gyp1p, domain 3"/>
    <property type="match status" value="1"/>
</dbReference>
<evidence type="ECO:0000313" key="4">
    <source>
        <dbReference type="Proteomes" id="UP001152797"/>
    </source>
</evidence>
<feature type="region of interest" description="Disordered" evidence="1">
    <location>
        <begin position="197"/>
        <end position="217"/>
    </location>
</feature>
<gene>
    <name evidence="2" type="ORF">C1SCF055_LOCUS23523</name>
</gene>
<dbReference type="EMBL" id="CAMXCT020002291">
    <property type="protein sequence ID" value="CAL1150483.1"/>
    <property type="molecule type" value="Genomic_DNA"/>
</dbReference>
<proteinExistence type="predicted"/>
<dbReference type="SUPFAM" id="SSF47923">
    <property type="entry name" value="Ypt/Rab-GAP domain of gyp1p"/>
    <property type="match status" value="1"/>
</dbReference>
<dbReference type="EMBL" id="CAMXCT010002291">
    <property type="protein sequence ID" value="CAI3997108.1"/>
    <property type="molecule type" value="Genomic_DNA"/>
</dbReference>
<protein>
    <submittedName>
        <fullName evidence="2">Uncharacterized protein</fullName>
    </submittedName>
</protein>
<dbReference type="Proteomes" id="UP001152797">
    <property type="component" value="Unassembled WGS sequence"/>
</dbReference>
<accession>A0A9P1CTH1</accession>
<reference evidence="3" key="2">
    <citation type="submission" date="2024-04" db="EMBL/GenBank/DDBJ databases">
        <authorList>
            <person name="Chen Y."/>
            <person name="Shah S."/>
            <person name="Dougan E. K."/>
            <person name="Thang M."/>
            <person name="Chan C."/>
        </authorList>
    </citation>
    <scope>NUCLEOTIDE SEQUENCE [LARGE SCALE GENOMIC DNA]</scope>
</reference>
<dbReference type="AlphaFoldDB" id="A0A9P1CTH1"/>
<feature type="region of interest" description="Disordered" evidence="1">
    <location>
        <begin position="126"/>
        <end position="152"/>
    </location>
</feature>
<feature type="region of interest" description="Disordered" evidence="1">
    <location>
        <begin position="235"/>
        <end position="256"/>
    </location>
</feature>